<comment type="caution">
    <text evidence="1">The sequence shown here is derived from an EMBL/GenBank/DDBJ whole genome shotgun (WGS) entry which is preliminary data.</text>
</comment>
<evidence type="ECO:0000313" key="2">
    <source>
        <dbReference type="Proteomes" id="UP000759537"/>
    </source>
</evidence>
<dbReference type="Proteomes" id="UP000759537">
    <property type="component" value="Unassembled WGS sequence"/>
</dbReference>
<dbReference type="OrthoDB" id="3357985at2759"/>
<dbReference type="AlphaFoldDB" id="A0A9P5MPS0"/>
<gene>
    <name evidence="1" type="ORF">DFH94DRAFT_766451</name>
</gene>
<keyword evidence="2" id="KW-1185">Reference proteome</keyword>
<sequence>MTFEVIGEGLQLFEGCTLRDLASFRKHVGDNLVTCLDSFLEVEPPGPSSVWVGCPEIMPINIRGPRIRALPKWLSQLLSRIQNDLKLQNFTLPLDIHSRIRQEYFMALQNHANCIFCLGVHMRNGSTFCAELEDKLAQARDKVIDLLYFSRTARFTFS</sequence>
<evidence type="ECO:0000313" key="1">
    <source>
        <dbReference type="EMBL" id="KAF8472370.1"/>
    </source>
</evidence>
<organism evidence="1 2">
    <name type="scientific">Russula ochroleuca</name>
    <dbReference type="NCBI Taxonomy" id="152965"/>
    <lineage>
        <taxon>Eukaryota</taxon>
        <taxon>Fungi</taxon>
        <taxon>Dikarya</taxon>
        <taxon>Basidiomycota</taxon>
        <taxon>Agaricomycotina</taxon>
        <taxon>Agaricomycetes</taxon>
        <taxon>Russulales</taxon>
        <taxon>Russulaceae</taxon>
        <taxon>Russula</taxon>
    </lineage>
</organism>
<protein>
    <submittedName>
        <fullName evidence="1">Uncharacterized protein</fullName>
    </submittedName>
</protein>
<name>A0A9P5MPS0_9AGAM</name>
<dbReference type="EMBL" id="WHVB01000020">
    <property type="protein sequence ID" value="KAF8472370.1"/>
    <property type="molecule type" value="Genomic_DNA"/>
</dbReference>
<proteinExistence type="predicted"/>
<reference evidence="1" key="2">
    <citation type="journal article" date="2020" name="Nat. Commun.">
        <title>Large-scale genome sequencing of mycorrhizal fungi provides insights into the early evolution of symbiotic traits.</title>
        <authorList>
            <person name="Miyauchi S."/>
            <person name="Kiss E."/>
            <person name="Kuo A."/>
            <person name="Drula E."/>
            <person name="Kohler A."/>
            <person name="Sanchez-Garcia M."/>
            <person name="Morin E."/>
            <person name="Andreopoulos B."/>
            <person name="Barry K.W."/>
            <person name="Bonito G."/>
            <person name="Buee M."/>
            <person name="Carver A."/>
            <person name="Chen C."/>
            <person name="Cichocki N."/>
            <person name="Clum A."/>
            <person name="Culley D."/>
            <person name="Crous P.W."/>
            <person name="Fauchery L."/>
            <person name="Girlanda M."/>
            <person name="Hayes R.D."/>
            <person name="Keri Z."/>
            <person name="LaButti K."/>
            <person name="Lipzen A."/>
            <person name="Lombard V."/>
            <person name="Magnuson J."/>
            <person name="Maillard F."/>
            <person name="Murat C."/>
            <person name="Nolan M."/>
            <person name="Ohm R.A."/>
            <person name="Pangilinan J."/>
            <person name="Pereira M.F."/>
            <person name="Perotto S."/>
            <person name="Peter M."/>
            <person name="Pfister S."/>
            <person name="Riley R."/>
            <person name="Sitrit Y."/>
            <person name="Stielow J.B."/>
            <person name="Szollosi G."/>
            <person name="Zifcakova L."/>
            <person name="Stursova M."/>
            <person name="Spatafora J.W."/>
            <person name="Tedersoo L."/>
            <person name="Vaario L.M."/>
            <person name="Yamada A."/>
            <person name="Yan M."/>
            <person name="Wang P."/>
            <person name="Xu J."/>
            <person name="Bruns T."/>
            <person name="Baldrian P."/>
            <person name="Vilgalys R."/>
            <person name="Dunand C."/>
            <person name="Henrissat B."/>
            <person name="Grigoriev I.V."/>
            <person name="Hibbett D."/>
            <person name="Nagy L.G."/>
            <person name="Martin F.M."/>
        </authorList>
    </citation>
    <scope>NUCLEOTIDE SEQUENCE</scope>
    <source>
        <strain evidence="1">Prilba</strain>
    </source>
</reference>
<accession>A0A9P5MPS0</accession>
<reference evidence="1" key="1">
    <citation type="submission" date="2019-10" db="EMBL/GenBank/DDBJ databases">
        <authorList>
            <consortium name="DOE Joint Genome Institute"/>
            <person name="Kuo A."/>
            <person name="Miyauchi S."/>
            <person name="Kiss E."/>
            <person name="Drula E."/>
            <person name="Kohler A."/>
            <person name="Sanchez-Garcia M."/>
            <person name="Andreopoulos B."/>
            <person name="Barry K.W."/>
            <person name="Bonito G."/>
            <person name="Buee M."/>
            <person name="Carver A."/>
            <person name="Chen C."/>
            <person name="Cichocki N."/>
            <person name="Clum A."/>
            <person name="Culley D."/>
            <person name="Crous P.W."/>
            <person name="Fauchery L."/>
            <person name="Girlanda M."/>
            <person name="Hayes R."/>
            <person name="Keri Z."/>
            <person name="LaButti K."/>
            <person name="Lipzen A."/>
            <person name="Lombard V."/>
            <person name="Magnuson J."/>
            <person name="Maillard F."/>
            <person name="Morin E."/>
            <person name="Murat C."/>
            <person name="Nolan M."/>
            <person name="Ohm R."/>
            <person name="Pangilinan J."/>
            <person name="Pereira M."/>
            <person name="Perotto S."/>
            <person name="Peter M."/>
            <person name="Riley R."/>
            <person name="Sitrit Y."/>
            <person name="Stielow B."/>
            <person name="Szollosi G."/>
            <person name="Zifcakova L."/>
            <person name="Stursova M."/>
            <person name="Spatafora J.W."/>
            <person name="Tedersoo L."/>
            <person name="Vaario L.-M."/>
            <person name="Yamada A."/>
            <person name="Yan M."/>
            <person name="Wang P."/>
            <person name="Xu J."/>
            <person name="Bruns T."/>
            <person name="Baldrian P."/>
            <person name="Vilgalys R."/>
            <person name="Henrissat B."/>
            <person name="Grigoriev I.V."/>
            <person name="Hibbett D."/>
            <person name="Nagy L.G."/>
            <person name="Martin F.M."/>
        </authorList>
    </citation>
    <scope>NUCLEOTIDE SEQUENCE</scope>
    <source>
        <strain evidence="1">Prilba</strain>
    </source>
</reference>